<protein>
    <submittedName>
        <fullName evidence="2">Uncharacterized protein</fullName>
    </submittedName>
</protein>
<organism evidence="2 3">
    <name type="scientific">Coniochaeta pulveracea</name>
    <dbReference type="NCBI Taxonomy" id="177199"/>
    <lineage>
        <taxon>Eukaryota</taxon>
        <taxon>Fungi</taxon>
        <taxon>Dikarya</taxon>
        <taxon>Ascomycota</taxon>
        <taxon>Pezizomycotina</taxon>
        <taxon>Sordariomycetes</taxon>
        <taxon>Sordariomycetidae</taxon>
        <taxon>Coniochaetales</taxon>
        <taxon>Coniochaetaceae</taxon>
        <taxon>Coniochaeta</taxon>
    </lineage>
</organism>
<gene>
    <name evidence="2" type="ORF">DL546_004090</name>
</gene>
<feature type="region of interest" description="Disordered" evidence="1">
    <location>
        <begin position="1"/>
        <end position="75"/>
    </location>
</feature>
<proteinExistence type="predicted"/>
<dbReference type="Proteomes" id="UP000275385">
    <property type="component" value="Unassembled WGS sequence"/>
</dbReference>
<name>A0A420Y515_9PEZI</name>
<evidence type="ECO:0000313" key="2">
    <source>
        <dbReference type="EMBL" id="RKU42933.1"/>
    </source>
</evidence>
<evidence type="ECO:0000256" key="1">
    <source>
        <dbReference type="SAM" id="MobiDB-lite"/>
    </source>
</evidence>
<sequence length="769" mass="85462">MSSSSSSSDDSRSDQGGVRLYPQPPRRKPSATLAPAATSISKSSSHKNTQVEAKHNESATPAGKAQHAASASPFHHQTPAQLLNPAQAKMQTPSYSLTSESSSGYYPADHYGGYLQSPGSSLIPHRLASNSTSYTDAKLDAITTGLANVDLKLHECHKDASRSIRNIQERIYKINQAVYQQAGLPSQFAHGIDGALKELGQDIVRLGSLVDEIRLNTGKKDTDFQKVQAAAGMQAVEIERLRSELETVKMRLGASEKNNEEVQSTYQGVILSMEQKNRAKLEQLQEELQVSYMNQPLLNTFQEQLEGKRNLFLTTAQDAEARAKMINAISGSDFLEKAKVIQHIVDAEPQDKYKILDILTHSNAPHALRSVSYQPSLMTVQSDASSSGYEAAWSRPPSRMTPPTPLMPGTGRRTPSSFHGNSLVRPGSVHPGNVRVSQPRSRPSTSHGHRGPRQESGALALYRFDDEPHMADRSGQEYGSPQPSRARQAVVAQAQVEWDTQIATWKLEFGKIFGMVHGWASQYASQVKKFQAAALPNEAPRLWEYMTDMLYPGQPEAGASHASFLIEDSQCRQYFVERTLLQYIVTNIFSVEAWMDFDQESDRKLKDLKARLDGTEVFKSYIRQSTVDSIGKIIGDIMANDKFGEYRQRRITFHSQRLKTIVGPLVDETASRQNAAFDLHNVANAALQVSAMMFQSRLNFEFQWNTTCAKFSADQHEALGMEAGVDPVVLQQKQYRIKLVVTPTILFRDDRGVSINPKRVARSMVFVMN</sequence>
<feature type="compositionally biased region" description="Polar residues" evidence="1">
    <location>
        <begin position="435"/>
        <end position="446"/>
    </location>
</feature>
<dbReference type="OrthoDB" id="4203839at2759"/>
<dbReference type="EMBL" id="QVQW01000049">
    <property type="protein sequence ID" value="RKU42933.1"/>
    <property type="molecule type" value="Genomic_DNA"/>
</dbReference>
<accession>A0A420Y515</accession>
<reference evidence="2 3" key="1">
    <citation type="submission" date="2018-08" db="EMBL/GenBank/DDBJ databases">
        <title>Draft genome of the lignicolous fungus Coniochaeta pulveracea.</title>
        <authorList>
            <person name="Borstlap C.J."/>
            <person name="De Witt R.N."/>
            <person name="Botha A."/>
            <person name="Volschenk H."/>
        </authorList>
    </citation>
    <scope>NUCLEOTIDE SEQUENCE [LARGE SCALE GENOMIC DNA]</scope>
    <source>
        <strain evidence="2 3">CAB683</strain>
    </source>
</reference>
<feature type="region of interest" description="Disordered" evidence="1">
    <location>
        <begin position="388"/>
        <end position="457"/>
    </location>
</feature>
<evidence type="ECO:0000313" key="3">
    <source>
        <dbReference type="Proteomes" id="UP000275385"/>
    </source>
</evidence>
<feature type="compositionally biased region" description="Polar residues" evidence="1">
    <location>
        <begin position="38"/>
        <end position="51"/>
    </location>
</feature>
<comment type="caution">
    <text evidence="2">The sequence shown here is derived from an EMBL/GenBank/DDBJ whole genome shotgun (WGS) entry which is preliminary data.</text>
</comment>
<keyword evidence="3" id="KW-1185">Reference proteome</keyword>
<dbReference type="AlphaFoldDB" id="A0A420Y515"/>